<reference evidence="2" key="2">
    <citation type="submission" date="2025-08" db="UniProtKB">
        <authorList>
            <consortium name="RefSeq"/>
        </authorList>
    </citation>
    <scope>IDENTIFICATION</scope>
    <source>
        <tissue evidence="2">Leaf</tissue>
    </source>
</reference>
<accession>A0AC58S3T6</accession>
<evidence type="ECO:0000313" key="1">
    <source>
        <dbReference type="Proteomes" id="UP000790787"/>
    </source>
</evidence>
<reference evidence="1" key="1">
    <citation type="journal article" date="2014" name="Nat. Commun.">
        <title>The tobacco genome sequence and its comparison with those of tomato and potato.</title>
        <authorList>
            <person name="Sierro N."/>
            <person name="Battey J.N."/>
            <person name="Ouadi S."/>
            <person name="Bakaher N."/>
            <person name="Bovet L."/>
            <person name="Willig A."/>
            <person name="Goepfert S."/>
            <person name="Peitsch M.C."/>
            <person name="Ivanov N.V."/>
        </authorList>
    </citation>
    <scope>NUCLEOTIDE SEQUENCE [LARGE SCALE GENOMIC DNA]</scope>
</reference>
<protein>
    <submittedName>
        <fullName evidence="2">Uncharacterized protein LOC142164816</fullName>
    </submittedName>
</protein>
<evidence type="ECO:0000313" key="2">
    <source>
        <dbReference type="RefSeq" id="XP_075079647.1"/>
    </source>
</evidence>
<organism evidence="1 2">
    <name type="scientific">Nicotiana tabacum</name>
    <name type="common">Common tobacco</name>
    <dbReference type="NCBI Taxonomy" id="4097"/>
    <lineage>
        <taxon>Eukaryota</taxon>
        <taxon>Viridiplantae</taxon>
        <taxon>Streptophyta</taxon>
        <taxon>Embryophyta</taxon>
        <taxon>Tracheophyta</taxon>
        <taxon>Spermatophyta</taxon>
        <taxon>Magnoliopsida</taxon>
        <taxon>eudicotyledons</taxon>
        <taxon>Gunneridae</taxon>
        <taxon>Pentapetalae</taxon>
        <taxon>asterids</taxon>
        <taxon>lamiids</taxon>
        <taxon>Solanales</taxon>
        <taxon>Solanaceae</taxon>
        <taxon>Nicotianoideae</taxon>
        <taxon>Nicotianeae</taxon>
        <taxon>Nicotiana</taxon>
    </lineage>
</organism>
<sequence length="392" mass="46501">MKKVYDSVEWCFLEQILDQLCFPQEFITWIMKCVTTVSYSILINGNPMKPFPVKKGLRQGDPMSPFLFVLVMEYFTRMLKGLKGNKSFKFYPKCAKINIIQLSFADDLLLFCKGDMESVKALYASFQIFSKVFGLEANVEKRSIYFGGVNQTMQLDILHHLGFLKGRLQLIKSVLFSIQTFWSQIFTLPRKLIQMIESVCKRFLWTGGVDVSHRALIAWDRICMPKDKLWVKWIHYYYGRRASLWKSKPMQAYWIVQKIIKVAEYLEEVGIQEEELSQMQCFTIQKMYKKFQGEYPKCSWRRLICNNYRDPRWLFVLYLKAPRWLFVLYLNLHERLLTRDRVAKWSQIDDLSCPLCAREPESAEHLFFKCGVTSQIWDNLLEWQGVQRKAKG</sequence>
<gene>
    <name evidence="2" type="primary">LOC142164816</name>
</gene>
<name>A0AC58S3T6_TOBAC</name>
<dbReference type="RefSeq" id="XP_075079647.1">
    <property type="nucleotide sequence ID" value="XM_075223546.1"/>
</dbReference>
<dbReference type="Proteomes" id="UP000790787">
    <property type="component" value="Chromosome 1"/>
</dbReference>
<keyword evidence="1" id="KW-1185">Reference proteome</keyword>
<proteinExistence type="predicted"/>